<accession>A0A6J7S4A0</accession>
<gene>
    <name evidence="3" type="ORF">UFOPK3752_01356</name>
    <name evidence="4" type="ORF">UFOPK4150_01526</name>
</gene>
<sequence>MSTTSCGRTLVVRAVVGASLACAAWAVPATAGVAATSEPPPATSAAPDSSSFGLQPASAEGPDSRTSLTYDVIPGQVIDDHVALTNDTSRPLLMRLFATDATTTTEGGFVLLPSGQRPIDAGAWVRFDSAATVTVPARMAGSPSPSTVVVPFRLTVPADAAPGDHVGGVVVAVASTSTDSRGQQSALERRAVTRLLIRVAGATRPELAIDDLRIDYAASANLRGTGVATVSYTVHNTGNVTVGGQQSVSIAGLWGPVADVRGPGLSPMVPGSSLKVVIVVPDAPQGLSDTVTVTVLPQELRPGAGPGAASAAVAAVASKTFVAVPWTAMAVAAVLVVILVIGVRTSRRRRRSRLALTSVPKPRTASAARHSRP</sequence>
<dbReference type="EMBL" id="CAFBPU010000032">
    <property type="protein sequence ID" value="CAB5035652.1"/>
    <property type="molecule type" value="Genomic_DNA"/>
</dbReference>
<feature type="region of interest" description="Disordered" evidence="1">
    <location>
        <begin position="34"/>
        <end position="66"/>
    </location>
</feature>
<protein>
    <submittedName>
        <fullName evidence="4">Unannotated protein</fullName>
    </submittedName>
</protein>
<dbReference type="EMBL" id="CAFBND010000052">
    <property type="protein sequence ID" value="CAB4945951.1"/>
    <property type="molecule type" value="Genomic_DNA"/>
</dbReference>
<proteinExistence type="predicted"/>
<reference evidence="4" key="1">
    <citation type="submission" date="2020-05" db="EMBL/GenBank/DDBJ databases">
        <authorList>
            <person name="Chiriac C."/>
            <person name="Salcher M."/>
            <person name="Ghai R."/>
            <person name="Kavagutti S V."/>
        </authorList>
    </citation>
    <scope>NUCLEOTIDE SEQUENCE</scope>
</reference>
<evidence type="ECO:0000313" key="4">
    <source>
        <dbReference type="EMBL" id="CAB5035652.1"/>
    </source>
</evidence>
<keyword evidence="2" id="KW-1133">Transmembrane helix</keyword>
<evidence type="ECO:0000256" key="2">
    <source>
        <dbReference type="SAM" id="Phobius"/>
    </source>
</evidence>
<feature type="transmembrane region" description="Helical" evidence="2">
    <location>
        <begin position="323"/>
        <end position="343"/>
    </location>
</feature>
<evidence type="ECO:0000313" key="3">
    <source>
        <dbReference type="EMBL" id="CAB4945951.1"/>
    </source>
</evidence>
<name>A0A6J7S4A0_9ZZZZ</name>
<keyword evidence="2" id="KW-0812">Transmembrane</keyword>
<keyword evidence="2" id="KW-0472">Membrane</keyword>
<feature type="compositionally biased region" description="Low complexity" evidence="1">
    <location>
        <begin position="34"/>
        <end position="51"/>
    </location>
</feature>
<evidence type="ECO:0000256" key="1">
    <source>
        <dbReference type="SAM" id="MobiDB-lite"/>
    </source>
</evidence>
<organism evidence="4">
    <name type="scientific">freshwater metagenome</name>
    <dbReference type="NCBI Taxonomy" id="449393"/>
    <lineage>
        <taxon>unclassified sequences</taxon>
        <taxon>metagenomes</taxon>
        <taxon>ecological metagenomes</taxon>
    </lineage>
</organism>
<dbReference type="AlphaFoldDB" id="A0A6J7S4A0"/>